<evidence type="ECO:0000313" key="1">
    <source>
        <dbReference type="EMBL" id="KRK79949.1"/>
    </source>
</evidence>
<dbReference type="Proteomes" id="UP000051248">
    <property type="component" value="Unassembled WGS sequence"/>
</dbReference>
<evidence type="ECO:0008006" key="3">
    <source>
        <dbReference type="Google" id="ProtNLM"/>
    </source>
</evidence>
<evidence type="ECO:0000313" key="2">
    <source>
        <dbReference type="Proteomes" id="UP000051248"/>
    </source>
</evidence>
<protein>
    <recommendedName>
        <fullName evidence="3">Iron-sulfur cluster biosynthesis protein</fullName>
    </recommendedName>
</protein>
<dbReference type="PATRIC" id="fig|1423775.4.peg.126"/>
<comment type="caution">
    <text evidence="1">The sequence shown here is derived from an EMBL/GenBank/DDBJ whole genome shotgun (WGS) entry which is preliminary data.</text>
</comment>
<name>A0A0R1K8I5_9LACO</name>
<dbReference type="InterPro" id="IPR035903">
    <property type="entry name" value="HesB-like_dom_sf"/>
</dbReference>
<keyword evidence="2" id="KW-1185">Reference proteome</keyword>
<dbReference type="OrthoDB" id="1645729at2"/>
<sequence>MKIELTEKAQKWFKDEMDLVPGDGVHFYGKVYGKTMVHEGFSIAMRKEKPVKPESSTVIDGITYYITDADTWFFARYDLLVEYDPDLDGPKYIFKSNE</sequence>
<accession>A0A0R1K8I5</accession>
<proteinExistence type="predicted"/>
<dbReference type="STRING" id="1423775.FD03_GL000125"/>
<dbReference type="SUPFAM" id="SSF89360">
    <property type="entry name" value="HesB-like domain"/>
    <property type="match status" value="1"/>
</dbReference>
<reference evidence="1 2" key="1">
    <citation type="journal article" date="2015" name="Genome Announc.">
        <title>Expanding the biotechnology potential of lactobacilli through comparative genomics of 213 strains and associated genera.</title>
        <authorList>
            <person name="Sun Z."/>
            <person name="Harris H.M."/>
            <person name="McCann A."/>
            <person name="Guo C."/>
            <person name="Argimon S."/>
            <person name="Zhang W."/>
            <person name="Yang X."/>
            <person name="Jeffery I.B."/>
            <person name="Cooney J.C."/>
            <person name="Kagawa T.F."/>
            <person name="Liu W."/>
            <person name="Song Y."/>
            <person name="Salvetti E."/>
            <person name="Wrobel A."/>
            <person name="Rasinkangas P."/>
            <person name="Parkhill J."/>
            <person name="Rea M.C."/>
            <person name="O'Sullivan O."/>
            <person name="Ritari J."/>
            <person name="Douillard F.P."/>
            <person name="Paul Ross R."/>
            <person name="Yang R."/>
            <person name="Briner A.E."/>
            <person name="Felis G.E."/>
            <person name="de Vos W.M."/>
            <person name="Barrangou R."/>
            <person name="Klaenhammer T.R."/>
            <person name="Caufield P.W."/>
            <person name="Cui Y."/>
            <person name="Zhang H."/>
            <person name="O'Toole P.W."/>
        </authorList>
    </citation>
    <scope>NUCLEOTIDE SEQUENCE [LARGE SCALE GENOMIC DNA]</scope>
    <source>
        <strain evidence="1 2">DSM 19682</strain>
    </source>
</reference>
<dbReference type="eggNOG" id="COG4841">
    <property type="taxonomic scope" value="Bacteria"/>
</dbReference>
<dbReference type="EMBL" id="AZDZ01000009">
    <property type="protein sequence ID" value="KRK79949.1"/>
    <property type="molecule type" value="Genomic_DNA"/>
</dbReference>
<gene>
    <name evidence="1" type="ORF">FD03_GL000125</name>
</gene>
<dbReference type="RefSeq" id="WP_025024008.1">
    <property type="nucleotide sequence ID" value="NZ_AZDZ01000009.1"/>
</dbReference>
<organism evidence="1 2">
    <name type="scientific">Companilactobacillus nodensis DSM 19682 = JCM 14932 = NBRC 107160</name>
    <dbReference type="NCBI Taxonomy" id="1423775"/>
    <lineage>
        <taxon>Bacteria</taxon>
        <taxon>Bacillati</taxon>
        <taxon>Bacillota</taxon>
        <taxon>Bacilli</taxon>
        <taxon>Lactobacillales</taxon>
        <taxon>Lactobacillaceae</taxon>
        <taxon>Companilactobacillus</taxon>
    </lineage>
</organism>
<dbReference type="AlphaFoldDB" id="A0A0R1K8I5"/>